<comment type="caution">
    <text evidence="2">The sequence shown here is derived from an EMBL/GenBank/DDBJ whole genome shotgun (WGS) entry which is preliminary data.</text>
</comment>
<evidence type="ECO:0000256" key="1">
    <source>
        <dbReference type="SAM" id="SignalP"/>
    </source>
</evidence>
<accession>A0ABW4PTG2</accession>
<feature type="chain" id="PRO_5047344584" evidence="1">
    <location>
        <begin position="24"/>
        <end position="151"/>
    </location>
</feature>
<reference evidence="3" key="1">
    <citation type="journal article" date="2019" name="Int. J. Syst. Evol. Microbiol.">
        <title>The Global Catalogue of Microorganisms (GCM) 10K type strain sequencing project: providing services to taxonomists for standard genome sequencing and annotation.</title>
        <authorList>
            <consortium name="The Broad Institute Genomics Platform"/>
            <consortium name="The Broad Institute Genome Sequencing Center for Infectious Disease"/>
            <person name="Wu L."/>
            <person name="Ma J."/>
        </authorList>
    </citation>
    <scope>NUCLEOTIDE SEQUENCE [LARGE SCALE GENOMIC DNA]</scope>
    <source>
        <strain evidence="3">JCM 11650</strain>
    </source>
</reference>
<proteinExistence type="predicted"/>
<evidence type="ECO:0000313" key="3">
    <source>
        <dbReference type="Proteomes" id="UP001597280"/>
    </source>
</evidence>
<sequence length="151" mass="15194">MTRIRIRHLAAVAAIGRAGTVVAPSTLALDPAAAPAASRSAAAPSTAAAATATATTASTATAISPVGYADRTIRAFGAGDDIDLARYTTADARRAIIGHEGAAKHWQRTGAEGAAGHVHVSYVNTETGDELTIGVDISDGTGHDHLVDTAR</sequence>
<keyword evidence="1" id="KW-0732">Signal</keyword>
<name>A0ABW4PTG2_9MICO</name>
<organism evidence="2 3">
    <name type="scientific">Brachybacterium rhamnosum</name>
    <dbReference type="NCBI Taxonomy" id="173361"/>
    <lineage>
        <taxon>Bacteria</taxon>
        <taxon>Bacillati</taxon>
        <taxon>Actinomycetota</taxon>
        <taxon>Actinomycetes</taxon>
        <taxon>Micrococcales</taxon>
        <taxon>Dermabacteraceae</taxon>
        <taxon>Brachybacterium</taxon>
    </lineage>
</organism>
<feature type="signal peptide" evidence="1">
    <location>
        <begin position="1"/>
        <end position="23"/>
    </location>
</feature>
<protein>
    <submittedName>
        <fullName evidence="2">Uncharacterized protein</fullName>
    </submittedName>
</protein>
<dbReference type="RefSeq" id="WP_343903554.1">
    <property type="nucleotide sequence ID" value="NZ_BAAAIS010000002.1"/>
</dbReference>
<evidence type="ECO:0000313" key="2">
    <source>
        <dbReference type="EMBL" id="MFD1834117.1"/>
    </source>
</evidence>
<dbReference type="EMBL" id="JBHUFL010000002">
    <property type="protein sequence ID" value="MFD1834117.1"/>
    <property type="molecule type" value="Genomic_DNA"/>
</dbReference>
<keyword evidence="3" id="KW-1185">Reference proteome</keyword>
<gene>
    <name evidence="2" type="ORF">ACFSDA_03420</name>
</gene>
<dbReference type="Proteomes" id="UP001597280">
    <property type="component" value="Unassembled WGS sequence"/>
</dbReference>